<sequence length="434" mass="47503">MPGPAKSYGPDHYSPDEAVSYVSLTIINNFVLYSTAALLVYELVTSLDDEVAKIWSMQWRLPKILFMLNRYVIRFMLVALWILADYPGTSAEFCRIYAYWQMIPLRLAILAAQALVVMRVWAIYNNSRPMFWLLSILFALEVGVVAACITVATSDTQGIAQPAPLSCALSSFSGYLLPRYGTGTWIAPVAFEFIMIIITLLKIIPRWTWGGKAGLLGSGGNPTLDILARDSLIYFLFIFTFSLTNAVLYGRSFSAHYRGILLGPTSAVSCIAVSRMMINIRSLPSSSIHHPSSTAAVYDRPDLSFATYPAVADQYHTIPDTAGTATFPGAAHFSPKYGERDHGGSGKYDGGFGGMSPTYGYGMPPGGYAIERGAYSYADMGRRPSTARTSEDVTRVGDVEFGAEYGGERDADGEGEGQSWNRNSTFEMGTMKVL</sequence>
<dbReference type="Proteomes" id="UP001362999">
    <property type="component" value="Unassembled WGS sequence"/>
</dbReference>
<feature type="transmembrane region" description="Helical" evidence="2">
    <location>
        <begin position="130"/>
        <end position="153"/>
    </location>
</feature>
<feature type="transmembrane region" description="Helical" evidence="2">
    <location>
        <begin position="185"/>
        <end position="204"/>
    </location>
</feature>
<dbReference type="AlphaFoldDB" id="A0AAW0D6T3"/>
<feature type="region of interest" description="Disordered" evidence="1">
    <location>
        <begin position="402"/>
        <end position="434"/>
    </location>
</feature>
<gene>
    <name evidence="4" type="ORF">R3P38DRAFT_2506640</name>
</gene>
<feature type="transmembrane region" description="Helical" evidence="2">
    <location>
        <begin position="20"/>
        <end position="44"/>
    </location>
</feature>
<reference evidence="4 5" key="1">
    <citation type="journal article" date="2024" name="J Genomics">
        <title>Draft genome sequencing and assembly of Favolaschia claudopus CIRM-BRFM 2984 isolated from oak limbs.</title>
        <authorList>
            <person name="Navarro D."/>
            <person name="Drula E."/>
            <person name="Chaduli D."/>
            <person name="Cazenave R."/>
            <person name="Ahrendt S."/>
            <person name="Wang J."/>
            <person name="Lipzen A."/>
            <person name="Daum C."/>
            <person name="Barry K."/>
            <person name="Grigoriev I.V."/>
            <person name="Favel A."/>
            <person name="Rosso M.N."/>
            <person name="Martin F."/>
        </authorList>
    </citation>
    <scope>NUCLEOTIDE SEQUENCE [LARGE SCALE GENOMIC DNA]</scope>
    <source>
        <strain evidence="4 5">CIRM-BRFM 2984</strain>
    </source>
</reference>
<keyword evidence="5" id="KW-1185">Reference proteome</keyword>
<evidence type="ECO:0000313" key="5">
    <source>
        <dbReference type="Proteomes" id="UP001362999"/>
    </source>
</evidence>
<proteinExistence type="predicted"/>
<feature type="domain" description="DUF6533" evidence="3">
    <location>
        <begin position="34"/>
        <end position="72"/>
    </location>
</feature>
<feature type="transmembrane region" description="Helical" evidence="2">
    <location>
        <begin position="64"/>
        <end position="84"/>
    </location>
</feature>
<keyword evidence="2" id="KW-0812">Transmembrane</keyword>
<comment type="caution">
    <text evidence="4">The sequence shown here is derived from an EMBL/GenBank/DDBJ whole genome shotgun (WGS) entry which is preliminary data.</text>
</comment>
<name>A0AAW0D6T3_9AGAR</name>
<evidence type="ECO:0000256" key="2">
    <source>
        <dbReference type="SAM" id="Phobius"/>
    </source>
</evidence>
<organism evidence="4 5">
    <name type="scientific">Favolaschia claudopus</name>
    <dbReference type="NCBI Taxonomy" id="2862362"/>
    <lineage>
        <taxon>Eukaryota</taxon>
        <taxon>Fungi</taxon>
        <taxon>Dikarya</taxon>
        <taxon>Basidiomycota</taxon>
        <taxon>Agaricomycotina</taxon>
        <taxon>Agaricomycetes</taxon>
        <taxon>Agaricomycetidae</taxon>
        <taxon>Agaricales</taxon>
        <taxon>Marasmiineae</taxon>
        <taxon>Mycenaceae</taxon>
        <taxon>Favolaschia</taxon>
    </lineage>
</organism>
<keyword evidence="2" id="KW-1133">Transmembrane helix</keyword>
<accession>A0AAW0D6T3</accession>
<evidence type="ECO:0000259" key="3">
    <source>
        <dbReference type="Pfam" id="PF20151"/>
    </source>
</evidence>
<evidence type="ECO:0000313" key="4">
    <source>
        <dbReference type="EMBL" id="KAK7046191.1"/>
    </source>
</evidence>
<feature type="transmembrane region" description="Helical" evidence="2">
    <location>
        <begin position="96"/>
        <end position="118"/>
    </location>
</feature>
<dbReference type="Pfam" id="PF20151">
    <property type="entry name" value="DUF6533"/>
    <property type="match status" value="1"/>
</dbReference>
<feature type="transmembrane region" description="Helical" evidence="2">
    <location>
        <begin position="231"/>
        <end position="248"/>
    </location>
</feature>
<dbReference type="InterPro" id="IPR045340">
    <property type="entry name" value="DUF6533"/>
</dbReference>
<protein>
    <recommendedName>
        <fullName evidence="3">DUF6533 domain-containing protein</fullName>
    </recommendedName>
</protein>
<dbReference type="EMBL" id="JAWWNJ010000010">
    <property type="protein sequence ID" value="KAK7046191.1"/>
    <property type="molecule type" value="Genomic_DNA"/>
</dbReference>
<feature type="compositionally biased region" description="Polar residues" evidence="1">
    <location>
        <begin position="418"/>
        <end position="427"/>
    </location>
</feature>
<keyword evidence="2" id="KW-0472">Membrane</keyword>
<evidence type="ECO:0000256" key="1">
    <source>
        <dbReference type="SAM" id="MobiDB-lite"/>
    </source>
</evidence>